<comment type="caution">
    <text evidence="2">The sequence shown here is derived from an EMBL/GenBank/DDBJ whole genome shotgun (WGS) entry which is preliminary data.</text>
</comment>
<dbReference type="RefSeq" id="WP_161405302.1">
    <property type="nucleotide sequence ID" value="NZ_WTUZ01000005.1"/>
</dbReference>
<dbReference type="InterPro" id="IPR029063">
    <property type="entry name" value="SAM-dependent_MTases_sf"/>
</dbReference>
<sequence>MDNHNVKKIWNEWSETWYQKYRTDQAISKIIDNPETAFHHTTYAMLKKGLPCLKGKRICVPSSGDNHAVFALHLMGASVTSVDISERQLEHSAAIANKYGWDIEFICDDTMELSKINSSEYDFVYTSNGVHVWIHDLNAMYQNIHRILKDNGIYLMYELHPFNRLFGNDTEKITVVKPYHATGPIIIENVPRYTWRMQDIMNAMITSGLYMNHIEEMYAEDGSFWVDEHVDGENILSKEKLDQLCNWKSNPMAALPQWLSMKATKLSQ</sequence>
<organism evidence="2 3">
    <name type="scientific">Paenibacillus silvestris</name>
    <dbReference type="NCBI Taxonomy" id="2606219"/>
    <lineage>
        <taxon>Bacteria</taxon>
        <taxon>Bacillati</taxon>
        <taxon>Bacillota</taxon>
        <taxon>Bacilli</taxon>
        <taxon>Bacillales</taxon>
        <taxon>Paenibacillaceae</taxon>
        <taxon>Paenibacillus</taxon>
    </lineage>
</organism>
<dbReference type="EMBL" id="WTUZ01000005">
    <property type="protein sequence ID" value="MZQ80998.1"/>
    <property type="molecule type" value="Genomic_DNA"/>
</dbReference>
<keyword evidence="2" id="KW-0489">Methyltransferase</keyword>
<accession>A0A6L8USF1</accession>
<dbReference type="GO" id="GO:0032259">
    <property type="term" value="P:methylation"/>
    <property type="evidence" value="ECO:0007669"/>
    <property type="project" value="UniProtKB-KW"/>
</dbReference>
<dbReference type="CDD" id="cd02440">
    <property type="entry name" value="AdoMet_MTases"/>
    <property type="match status" value="1"/>
</dbReference>
<evidence type="ECO:0000259" key="1">
    <source>
        <dbReference type="Pfam" id="PF13649"/>
    </source>
</evidence>
<gene>
    <name evidence="2" type="ORF">GQF01_02450</name>
</gene>
<evidence type="ECO:0000313" key="3">
    <source>
        <dbReference type="Proteomes" id="UP000481087"/>
    </source>
</evidence>
<dbReference type="SUPFAM" id="SSF53335">
    <property type="entry name" value="S-adenosyl-L-methionine-dependent methyltransferases"/>
    <property type="match status" value="1"/>
</dbReference>
<keyword evidence="3" id="KW-1185">Reference proteome</keyword>
<evidence type="ECO:0000313" key="2">
    <source>
        <dbReference type="EMBL" id="MZQ80998.1"/>
    </source>
</evidence>
<dbReference type="Proteomes" id="UP000481087">
    <property type="component" value="Unassembled WGS sequence"/>
</dbReference>
<dbReference type="Pfam" id="PF13649">
    <property type="entry name" value="Methyltransf_25"/>
    <property type="match status" value="1"/>
</dbReference>
<dbReference type="InterPro" id="IPR041698">
    <property type="entry name" value="Methyltransf_25"/>
</dbReference>
<protein>
    <submittedName>
        <fullName evidence="2">Methyltransferase domain-containing protein</fullName>
    </submittedName>
</protein>
<keyword evidence="2" id="KW-0808">Transferase</keyword>
<proteinExistence type="predicted"/>
<feature type="domain" description="Methyltransferase" evidence="1">
    <location>
        <begin position="70"/>
        <end position="152"/>
    </location>
</feature>
<name>A0A6L8USF1_9BACL</name>
<reference evidence="2 3" key="1">
    <citation type="submission" date="2019-12" db="EMBL/GenBank/DDBJ databases">
        <title>Paenibacillus sp. nov. sp. isolated from soil.</title>
        <authorList>
            <person name="Kim J."/>
            <person name="Jeong S.E."/>
            <person name="Jung H.S."/>
            <person name="Jeon C.O."/>
        </authorList>
    </citation>
    <scope>NUCLEOTIDE SEQUENCE [LARGE SCALE GENOMIC DNA]</scope>
    <source>
        <strain evidence="2 3">5J-6</strain>
    </source>
</reference>
<dbReference type="Gene3D" id="3.40.50.150">
    <property type="entry name" value="Vaccinia Virus protein VP39"/>
    <property type="match status" value="1"/>
</dbReference>
<dbReference type="AlphaFoldDB" id="A0A6L8USF1"/>
<dbReference type="GO" id="GO:0008168">
    <property type="term" value="F:methyltransferase activity"/>
    <property type="evidence" value="ECO:0007669"/>
    <property type="project" value="UniProtKB-KW"/>
</dbReference>